<gene>
    <name evidence="2" type="ORF">CYLTODRAFT_494608</name>
</gene>
<name>A0A0D7AW83_9AGAR</name>
<sequence>MPAKVTSAQLIDKISNPRRTYFDIFSDTYELELVDLTCSTQLLANFGRPKIILTELCRWNDEADVYYGKVGNGESVGMSIAVKIGQYMTIADEAVRYRSMHKLYTKTIPACLGLYGLVAAGMQLGVLILERFGMGLKDEFIQMSRVEKTALLNHLLELHSLGIMLNDLVPSNVLESDFCSGDLRLIDFADIELEHRCSRAARPGNQTYRFRVEDAGEEGSWEFPALCPDILYFAQTIDFWDNGIVIFLGFRYKVDEVPSDRIMQRLKPVNWMRVFAPDVQDKLFYEWFRYIWQEIQEHGLKNTLETALEKLDAWEQTHLAGYPREREWMYPNMSGAKPYAYEDGLVKIPYKAEGKIH</sequence>
<dbReference type="SUPFAM" id="SSF56112">
    <property type="entry name" value="Protein kinase-like (PK-like)"/>
    <property type="match status" value="1"/>
</dbReference>
<dbReference type="EMBL" id="KN880781">
    <property type="protein sequence ID" value="KIY62472.1"/>
    <property type="molecule type" value="Genomic_DNA"/>
</dbReference>
<evidence type="ECO:0000313" key="3">
    <source>
        <dbReference type="Proteomes" id="UP000054007"/>
    </source>
</evidence>
<feature type="transmembrane region" description="Helical" evidence="1">
    <location>
        <begin position="108"/>
        <end position="129"/>
    </location>
</feature>
<dbReference type="OrthoDB" id="2521594at2759"/>
<protein>
    <recommendedName>
        <fullName evidence="4">Protein kinase domain-containing protein</fullName>
    </recommendedName>
</protein>
<keyword evidence="1" id="KW-0472">Membrane</keyword>
<dbReference type="Proteomes" id="UP000054007">
    <property type="component" value="Unassembled WGS sequence"/>
</dbReference>
<keyword evidence="1" id="KW-1133">Transmembrane helix</keyword>
<evidence type="ECO:0000256" key="1">
    <source>
        <dbReference type="SAM" id="Phobius"/>
    </source>
</evidence>
<dbReference type="InterPro" id="IPR011009">
    <property type="entry name" value="Kinase-like_dom_sf"/>
</dbReference>
<evidence type="ECO:0008006" key="4">
    <source>
        <dbReference type="Google" id="ProtNLM"/>
    </source>
</evidence>
<evidence type="ECO:0000313" key="2">
    <source>
        <dbReference type="EMBL" id="KIY62472.1"/>
    </source>
</evidence>
<accession>A0A0D7AW83</accession>
<keyword evidence="1" id="KW-0812">Transmembrane</keyword>
<organism evidence="2 3">
    <name type="scientific">Cylindrobasidium torrendii FP15055 ss-10</name>
    <dbReference type="NCBI Taxonomy" id="1314674"/>
    <lineage>
        <taxon>Eukaryota</taxon>
        <taxon>Fungi</taxon>
        <taxon>Dikarya</taxon>
        <taxon>Basidiomycota</taxon>
        <taxon>Agaricomycotina</taxon>
        <taxon>Agaricomycetes</taxon>
        <taxon>Agaricomycetidae</taxon>
        <taxon>Agaricales</taxon>
        <taxon>Marasmiineae</taxon>
        <taxon>Physalacriaceae</taxon>
        <taxon>Cylindrobasidium</taxon>
    </lineage>
</organism>
<keyword evidence="3" id="KW-1185">Reference proteome</keyword>
<reference evidence="2 3" key="1">
    <citation type="journal article" date="2015" name="Fungal Genet. Biol.">
        <title>Evolution of novel wood decay mechanisms in Agaricales revealed by the genome sequences of Fistulina hepatica and Cylindrobasidium torrendii.</title>
        <authorList>
            <person name="Floudas D."/>
            <person name="Held B.W."/>
            <person name="Riley R."/>
            <person name="Nagy L.G."/>
            <person name="Koehler G."/>
            <person name="Ransdell A.S."/>
            <person name="Younus H."/>
            <person name="Chow J."/>
            <person name="Chiniquy J."/>
            <person name="Lipzen A."/>
            <person name="Tritt A."/>
            <person name="Sun H."/>
            <person name="Haridas S."/>
            <person name="LaButti K."/>
            <person name="Ohm R.A."/>
            <person name="Kues U."/>
            <person name="Blanchette R.A."/>
            <person name="Grigoriev I.V."/>
            <person name="Minto R.E."/>
            <person name="Hibbett D.S."/>
        </authorList>
    </citation>
    <scope>NUCLEOTIDE SEQUENCE [LARGE SCALE GENOMIC DNA]</scope>
    <source>
        <strain evidence="2 3">FP15055 ss-10</strain>
    </source>
</reference>
<proteinExistence type="predicted"/>
<dbReference type="AlphaFoldDB" id="A0A0D7AW83"/>